<evidence type="ECO:0000256" key="5">
    <source>
        <dbReference type="SAM" id="MobiDB-lite"/>
    </source>
</evidence>
<dbReference type="SMART" id="SM00173">
    <property type="entry name" value="RAS"/>
    <property type="match status" value="1"/>
</dbReference>
<evidence type="ECO:0000256" key="4">
    <source>
        <dbReference type="SAM" id="Coils"/>
    </source>
</evidence>
<dbReference type="AlphaFoldDB" id="A0A8S1CM58"/>
<dbReference type="Pfam" id="PF00071">
    <property type="entry name" value="Ras"/>
    <property type="match status" value="1"/>
</dbReference>
<dbReference type="EMBL" id="CADEPI010000044">
    <property type="protein sequence ID" value="CAB3369329.1"/>
    <property type="molecule type" value="Genomic_DNA"/>
</dbReference>
<feature type="region of interest" description="Disordered" evidence="5">
    <location>
        <begin position="17"/>
        <end position="63"/>
    </location>
</feature>
<comment type="caution">
    <text evidence="6">The sequence shown here is derived from an EMBL/GenBank/DDBJ whole genome shotgun (WGS) entry which is preliminary data.</text>
</comment>
<feature type="compositionally biased region" description="Polar residues" evidence="5">
    <location>
        <begin position="41"/>
        <end position="50"/>
    </location>
</feature>
<comment type="similarity">
    <text evidence="1">Belongs to the small GTPase superfamily. Ras family. KappaB-Ras subfamily.</text>
</comment>
<dbReference type="InterPro" id="IPR027417">
    <property type="entry name" value="P-loop_NTPase"/>
</dbReference>
<evidence type="ECO:0000313" key="7">
    <source>
        <dbReference type="Proteomes" id="UP000494165"/>
    </source>
</evidence>
<evidence type="ECO:0000256" key="2">
    <source>
        <dbReference type="ARBA" id="ARBA00022741"/>
    </source>
</evidence>
<dbReference type="Proteomes" id="UP000494165">
    <property type="component" value="Unassembled WGS sequence"/>
</dbReference>
<dbReference type="InterPro" id="IPR001806">
    <property type="entry name" value="Small_GTPase"/>
</dbReference>
<feature type="coiled-coil region" evidence="4">
    <location>
        <begin position="134"/>
        <end position="259"/>
    </location>
</feature>
<evidence type="ECO:0000256" key="3">
    <source>
        <dbReference type="ARBA" id="ARBA00023134"/>
    </source>
</evidence>
<dbReference type="PANTHER" id="PTHR46152:SF3">
    <property type="entry name" value="NF-KAPPA-B INHIBITOR-INTERACTING RAS-LIKE PROTEIN"/>
    <property type="match status" value="1"/>
</dbReference>
<dbReference type="PROSITE" id="PS51419">
    <property type="entry name" value="RAB"/>
    <property type="match status" value="1"/>
</dbReference>
<dbReference type="SUPFAM" id="SSF52540">
    <property type="entry name" value="P-loop containing nucleoside triphosphate hydrolases"/>
    <property type="match status" value="1"/>
</dbReference>
<dbReference type="PANTHER" id="PTHR46152">
    <property type="entry name" value="NF-KAPPA-B INHIBITOR-INTERACTING RAS-LIKE PROTEIN"/>
    <property type="match status" value="1"/>
</dbReference>
<gene>
    <name evidence="6" type="ORF">CLODIP_2_CD05715</name>
</gene>
<dbReference type="InterPro" id="IPR005225">
    <property type="entry name" value="Small_GTP-bd"/>
</dbReference>
<keyword evidence="4" id="KW-0175">Coiled coil</keyword>
<dbReference type="OrthoDB" id="10002389at2759"/>
<dbReference type="Gene3D" id="3.40.50.300">
    <property type="entry name" value="P-loop containing nucleotide triphosphate hydrolases"/>
    <property type="match status" value="1"/>
</dbReference>
<keyword evidence="7" id="KW-1185">Reference proteome</keyword>
<protein>
    <submittedName>
        <fullName evidence="6">Uncharacterized protein</fullName>
    </submittedName>
</protein>
<reference evidence="6 7" key="1">
    <citation type="submission" date="2020-04" db="EMBL/GenBank/DDBJ databases">
        <authorList>
            <person name="Alioto T."/>
            <person name="Alioto T."/>
            <person name="Gomez Garrido J."/>
        </authorList>
    </citation>
    <scope>NUCLEOTIDE SEQUENCE [LARGE SCALE GENOMIC DNA]</scope>
</reference>
<dbReference type="PROSITE" id="PS51421">
    <property type="entry name" value="RAS"/>
    <property type="match status" value="1"/>
</dbReference>
<keyword evidence="2" id="KW-0547">Nucleotide-binding</keyword>
<dbReference type="GO" id="GO:0003924">
    <property type="term" value="F:GTPase activity"/>
    <property type="evidence" value="ECO:0007669"/>
    <property type="project" value="InterPro"/>
</dbReference>
<dbReference type="GO" id="GO:0032484">
    <property type="term" value="P:Ral protein signal transduction"/>
    <property type="evidence" value="ECO:0007669"/>
    <property type="project" value="TreeGrafter"/>
</dbReference>
<dbReference type="GO" id="GO:0032794">
    <property type="term" value="F:GTPase activating protein binding"/>
    <property type="evidence" value="ECO:0007669"/>
    <property type="project" value="TreeGrafter"/>
</dbReference>
<evidence type="ECO:0000256" key="1">
    <source>
        <dbReference type="ARBA" id="ARBA00008094"/>
    </source>
</evidence>
<dbReference type="InterPro" id="IPR042227">
    <property type="entry name" value="KBRS"/>
</dbReference>
<feature type="coiled-coil region" evidence="4">
    <location>
        <begin position="291"/>
        <end position="353"/>
    </location>
</feature>
<sequence>MNIDLLGRIRKVFSFSPPRRVGTEMEPKRPERSNRPPRSKSAGTLSQSQEELQEDIAEVHRRPKKNETESLLLDRELLENLVWRLNVELGRYETRLRALEGQDNVPDGDRAAPAWCRADPTTLGPLLVAYDEALAEKDSVIEKYESRLKELGAELREVISENERLHEAFEEVQNESVLEREERELASKDVESLHSENVALLGRLEDYKARVEELEEILLEQRNDFVKRSEEMVQQQAQMKALARNYRVLQDQLDEACREIENRVPQQHHQSSINECKTLLEELRSSYDKDRRILEDRLAAMTKEKVEAEAKARAAMSEAAHMEAKAKATEKLLRRAESRSERLQTKLVAAESCRDSSVRELKQLMTVAEKLTTDQENLVRLIAAKRYCCEESVIGPHRSKLNQKPAGADVYRTTTIELSVTFAGEKMGKTAKVVVCGARGVGKTAILEQRIHGHITAQTELYPTIEDIYPASVATEKGSKELLRFFDTAGLGLGFTSELPRHYFANADGYVIVYDPDEPESFNVVLNIKKDIEKYREKKEVVITVLANRRRGERTYPVDIGQASQWATREKVRLHEVDAMDRSTLFDPFTQLATRLNPPQQKSAFSQLGISRKIKEAGDAEPSFTYDVQSEKR</sequence>
<dbReference type="NCBIfam" id="TIGR00231">
    <property type="entry name" value="small_GTP"/>
    <property type="match status" value="1"/>
</dbReference>
<keyword evidence="3" id="KW-0342">GTP-binding</keyword>
<dbReference type="GO" id="GO:0043124">
    <property type="term" value="P:negative regulation of canonical NF-kappaB signal transduction"/>
    <property type="evidence" value="ECO:0007669"/>
    <property type="project" value="InterPro"/>
</dbReference>
<dbReference type="GO" id="GO:0005525">
    <property type="term" value="F:GTP binding"/>
    <property type="evidence" value="ECO:0007669"/>
    <property type="project" value="UniProtKB-KW"/>
</dbReference>
<dbReference type="SMART" id="SM00175">
    <property type="entry name" value="RAB"/>
    <property type="match status" value="1"/>
</dbReference>
<feature type="compositionally biased region" description="Basic and acidic residues" evidence="5">
    <location>
        <begin position="21"/>
        <end position="34"/>
    </location>
</feature>
<name>A0A8S1CM58_9INSE</name>
<accession>A0A8S1CM58</accession>
<evidence type="ECO:0000313" key="6">
    <source>
        <dbReference type="EMBL" id="CAB3369329.1"/>
    </source>
</evidence>
<organism evidence="6 7">
    <name type="scientific">Cloeon dipterum</name>
    <dbReference type="NCBI Taxonomy" id="197152"/>
    <lineage>
        <taxon>Eukaryota</taxon>
        <taxon>Metazoa</taxon>
        <taxon>Ecdysozoa</taxon>
        <taxon>Arthropoda</taxon>
        <taxon>Hexapoda</taxon>
        <taxon>Insecta</taxon>
        <taxon>Pterygota</taxon>
        <taxon>Palaeoptera</taxon>
        <taxon>Ephemeroptera</taxon>
        <taxon>Pisciforma</taxon>
        <taxon>Baetidae</taxon>
        <taxon>Cloeon</taxon>
    </lineage>
</organism>
<proteinExistence type="inferred from homology"/>